<dbReference type="CDD" id="cd00165">
    <property type="entry name" value="S4"/>
    <property type="match status" value="1"/>
</dbReference>
<dbReference type="Pfam" id="PF00849">
    <property type="entry name" value="PseudoU_synth_2"/>
    <property type="match status" value="1"/>
</dbReference>
<dbReference type="PANTHER" id="PTHR21600">
    <property type="entry name" value="MITOCHONDRIAL RNA PSEUDOURIDINE SYNTHASE"/>
    <property type="match status" value="1"/>
</dbReference>
<dbReference type="HOGENOM" id="CLU_016902_1_1_4"/>
<comment type="catalytic activity">
    <reaction evidence="9">
        <text>a uridine in RNA = a pseudouridine in RNA</text>
        <dbReference type="Rhea" id="RHEA:48348"/>
        <dbReference type="Rhea" id="RHEA-COMP:12068"/>
        <dbReference type="Rhea" id="RHEA-COMP:12069"/>
        <dbReference type="ChEBI" id="CHEBI:65314"/>
        <dbReference type="ChEBI" id="CHEBI:65315"/>
    </reaction>
</comment>
<evidence type="ECO:0000256" key="4">
    <source>
        <dbReference type="ARBA" id="ARBA00022552"/>
    </source>
</evidence>
<evidence type="ECO:0000313" key="12">
    <source>
        <dbReference type="Proteomes" id="UP000064007"/>
    </source>
</evidence>
<dbReference type="RefSeq" id="WP_046488144.1">
    <property type="nucleotide sequence ID" value="NZ_LN827929.1"/>
</dbReference>
<reference evidence="12" key="1">
    <citation type="submission" date="2014-12" db="EMBL/GenBank/DDBJ databases">
        <authorList>
            <person name="Salcher M.M."/>
        </authorList>
    </citation>
    <scope>NUCLEOTIDE SEQUENCE [LARGE SCALE GENOMIC DNA]</scope>
    <source>
        <strain evidence="12">MMS-10A-171</strain>
    </source>
</reference>
<dbReference type="PROSITE" id="PS01129">
    <property type="entry name" value="PSI_RLU"/>
    <property type="match status" value="1"/>
</dbReference>
<dbReference type="SUPFAM" id="SSF55120">
    <property type="entry name" value="Pseudouridine synthase"/>
    <property type="match status" value="1"/>
</dbReference>
<sequence>MAQNTNLKNLFSDEKATFVLVDEASETQKIDNFLLKILKNVPKSHVYKILRSGEVRVNKKRVDTTYRLMIGDQVRIPPIAIEVERTPHVIEPKQQQTDWLDTNIIYEDDALLAINKPSGYAVHGGSGLNFGVIELIRHVRPKAKFLELVHRIDRETSGILLIAKKRSALVNMHDMMRHNRIEKKYTMMVEGEWTESKKTVELMLKKTFTQGGERRVNVTEDEDDDSQNQMSKTIFYLKKSLGPYTLLEAKLITGRTHQLRVQLAHLGFPILGDDKYGDFSLNKALQKKGLKRMFLHAFSMKMKHPLTEEPLELRAPLPLELDAFLSQQAS</sequence>
<dbReference type="GO" id="GO:0003723">
    <property type="term" value="F:RNA binding"/>
    <property type="evidence" value="ECO:0007669"/>
    <property type="project" value="UniProtKB-KW"/>
</dbReference>
<dbReference type="InterPro" id="IPR006225">
    <property type="entry name" value="PsdUridine_synth_RluC/D"/>
</dbReference>
<keyword evidence="6 9" id="KW-0413">Isomerase</keyword>
<evidence type="ECO:0000256" key="6">
    <source>
        <dbReference type="ARBA" id="ARBA00023235"/>
    </source>
</evidence>
<dbReference type="GO" id="GO:0016829">
    <property type="term" value="F:lyase activity"/>
    <property type="evidence" value="ECO:0007669"/>
    <property type="project" value="UniProtKB-KW"/>
</dbReference>
<dbReference type="KEGG" id="mbat:BN1208_0820"/>
<dbReference type="InterPro" id="IPR036986">
    <property type="entry name" value="S4_RNA-bd_sf"/>
</dbReference>
<keyword evidence="12" id="KW-1185">Reference proteome</keyword>
<dbReference type="InterPro" id="IPR006145">
    <property type="entry name" value="PsdUridine_synth_RsuA/RluA"/>
</dbReference>
<dbReference type="Proteomes" id="UP000064007">
    <property type="component" value="Chromosome 1"/>
</dbReference>
<gene>
    <name evidence="11" type="primary">rluC</name>
    <name evidence="11" type="ORF">BN1208_0820</name>
</gene>
<protein>
    <recommendedName>
        <fullName evidence="9">Pseudouridine synthase</fullName>
        <ecNumber evidence="9">5.4.99.-</ecNumber>
    </recommendedName>
</protein>
<dbReference type="Pfam" id="PF01479">
    <property type="entry name" value="S4"/>
    <property type="match status" value="1"/>
</dbReference>
<dbReference type="EC" id="5.4.99.-" evidence="9"/>
<dbReference type="InterPro" id="IPR002942">
    <property type="entry name" value="S4_RNA-bd"/>
</dbReference>
<keyword evidence="4" id="KW-0698">rRNA processing</keyword>
<evidence type="ECO:0000256" key="7">
    <source>
        <dbReference type="PIRSR" id="PIRSR606225-1"/>
    </source>
</evidence>
<evidence type="ECO:0000259" key="10">
    <source>
        <dbReference type="SMART" id="SM00363"/>
    </source>
</evidence>
<dbReference type="OrthoDB" id="9785808at2"/>
<accession>A0A0D6EVF4</accession>
<dbReference type="PROSITE" id="PS50889">
    <property type="entry name" value="S4"/>
    <property type="match status" value="1"/>
</dbReference>
<dbReference type="GO" id="GO:0160141">
    <property type="term" value="F:23S rRNA pseudouridine(955/2504/2580) synthase activity"/>
    <property type="evidence" value="ECO:0007669"/>
    <property type="project" value="UniProtKB-EC"/>
</dbReference>
<evidence type="ECO:0000256" key="9">
    <source>
        <dbReference type="RuleBase" id="RU362028"/>
    </source>
</evidence>
<dbReference type="STRING" id="1581557.BN1208_0820"/>
<evidence type="ECO:0000256" key="8">
    <source>
        <dbReference type="PROSITE-ProRule" id="PRU00182"/>
    </source>
</evidence>
<dbReference type="NCBIfam" id="TIGR00005">
    <property type="entry name" value="rluA_subfam"/>
    <property type="match status" value="1"/>
</dbReference>
<name>A0A0D6EVF4_9PROT</name>
<comment type="catalytic activity">
    <reaction evidence="1">
        <text>uridine(955/2504/2580) in 23S rRNA = pseudouridine(955/2504/2580) in 23S rRNA</text>
        <dbReference type="Rhea" id="RHEA:42528"/>
        <dbReference type="Rhea" id="RHEA-COMP:10099"/>
        <dbReference type="Rhea" id="RHEA-COMP:10100"/>
        <dbReference type="ChEBI" id="CHEBI:65314"/>
        <dbReference type="ChEBI" id="CHEBI:65315"/>
        <dbReference type="EC" id="5.4.99.24"/>
    </reaction>
</comment>
<dbReference type="Gene3D" id="3.10.290.10">
    <property type="entry name" value="RNA-binding S4 domain"/>
    <property type="match status" value="1"/>
</dbReference>
<dbReference type="CDD" id="cd02869">
    <property type="entry name" value="PseudoU_synth_RluA_like"/>
    <property type="match status" value="1"/>
</dbReference>
<dbReference type="Gene3D" id="3.30.2350.10">
    <property type="entry name" value="Pseudouridine synthase"/>
    <property type="match status" value="1"/>
</dbReference>
<dbReference type="SUPFAM" id="SSF55174">
    <property type="entry name" value="Alpha-L RNA-binding motif"/>
    <property type="match status" value="1"/>
</dbReference>
<evidence type="ECO:0000256" key="2">
    <source>
        <dbReference type="ARBA" id="ARBA00002876"/>
    </source>
</evidence>
<keyword evidence="5 8" id="KW-0694">RNA-binding</keyword>
<dbReference type="InterPro" id="IPR020103">
    <property type="entry name" value="PsdUridine_synth_cat_dom_sf"/>
</dbReference>
<dbReference type="InterPro" id="IPR050188">
    <property type="entry name" value="RluA_PseudoU_synthase"/>
</dbReference>
<evidence type="ECO:0000256" key="5">
    <source>
        <dbReference type="ARBA" id="ARBA00022884"/>
    </source>
</evidence>
<evidence type="ECO:0000313" key="11">
    <source>
        <dbReference type="EMBL" id="CEZ19705.1"/>
    </source>
</evidence>
<keyword evidence="11" id="KW-0456">Lyase</keyword>
<feature type="domain" description="RNA-binding S4" evidence="10">
    <location>
        <begin position="28"/>
        <end position="91"/>
    </location>
</feature>
<evidence type="ECO:0000256" key="3">
    <source>
        <dbReference type="ARBA" id="ARBA00010876"/>
    </source>
</evidence>
<comment type="similarity">
    <text evidence="3 9">Belongs to the pseudouridine synthase RluA family.</text>
</comment>
<dbReference type="InterPro" id="IPR006224">
    <property type="entry name" value="PsdUridine_synth_RluA-like_CS"/>
</dbReference>
<organism evidence="11 12">
    <name type="scientific">Candidatus Methylopumilus planktonicus</name>
    <dbReference type="NCBI Taxonomy" id="1581557"/>
    <lineage>
        <taxon>Bacteria</taxon>
        <taxon>Pseudomonadati</taxon>
        <taxon>Pseudomonadota</taxon>
        <taxon>Betaproteobacteria</taxon>
        <taxon>Nitrosomonadales</taxon>
        <taxon>Methylophilaceae</taxon>
        <taxon>Candidatus Methylopumilus</taxon>
    </lineage>
</organism>
<dbReference type="SMART" id="SM00363">
    <property type="entry name" value="S4"/>
    <property type="match status" value="1"/>
</dbReference>
<dbReference type="PANTHER" id="PTHR21600:SF92">
    <property type="entry name" value="RIBOSOMAL LARGE SUBUNIT PSEUDOURIDINE SYNTHASE C"/>
    <property type="match status" value="1"/>
</dbReference>
<dbReference type="EMBL" id="LN827929">
    <property type="protein sequence ID" value="CEZ19705.1"/>
    <property type="molecule type" value="Genomic_DNA"/>
</dbReference>
<dbReference type="AlphaFoldDB" id="A0A0D6EVF4"/>
<proteinExistence type="inferred from homology"/>
<comment type="function">
    <text evidence="2">Responsible for synthesis of pseudouridine from uracil at positions 955, 2504 and 2580 in 23S ribosomal RNA.</text>
</comment>
<evidence type="ECO:0000256" key="1">
    <source>
        <dbReference type="ARBA" id="ARBA00000381"/>
    </source>
</evidence>
<feature type="active site" evidence="7">
    <location>
        <position position="153"/>
    </location>
</feature>
<dbReference type="GO" id="GO:0000455">
    <property type="term" value="P:enzyme-directed rRNA pseudouridine synthesis"/>
    <property type="evidence" value="ECO:0007669"/>
    <property type="project" value="UniProtKB-ARBA"/>
</dbReference>